<dbReference type="EMBL" id="FOQD01000004">
    <property type="protein sequence ID" value="SFH95104.1"/>
    <property type="molecule type" value="Genomic_DNA"/>
</dbReference>
<evidence type="ECO:0000313" key="1">
    <source>
        <dbReference type="EMBL" id="SFH95104.1"/>
    </source>
</evidence>
<name>A0A1I3E819_9PLAN</name>
<keyword evidence="2" id="KW-1185">Reference proteome</keyword>
<dbReference type="RefSeq" id="WP_139228298.1">
    <property type="nucleotide sequence ID" value="NZ_FOQD01000004.1"/>
</dbReference>
<sequence>MAALRYVKPERIWLLNNGTFNEAWLHSRIAEDPSILGLGELDVLDRERTQERAGRLDLLLSDLRKSRRYEVEIMYGAADPSHIMRCIENWDIERRRYPAYEHVAVLIAEDITGRYLNILSLFAGSIPLIVIQLNALKVEENVVLDFVQVLNQTSLRRDDETRMTKAAGSSRDTWVSYAGEKIVALTERMLTMINEKAEPKQQLNFMQQYIGLTDGSKSRNFVYFQPRKKFLYLDINVSLPEEWPSRLEEAGLPASVDGNLLEVTLEPAKFDQNEELIRTLLNQAVEIYQA</sequence>
<reference evidence="2" key="1">
    <citation type="submission" date="2016-10" db="EMBL/GenBank/DDBJ databases">
        <authorList>
            <person name="Varghese N."/>
            <person name="Submissions S."/>
        </authorList>
    </citation>
    <scope>NUCLEOTIDE SEQUENCE [LARGE SCALE GENOMIC DNA]</scope>
    <source>
        <strain evidence="2">DSM 26348</strain>
    </source>
</reference>
<organism evidence="1 2">
    <name type="scientific">Planctomicrobium piriforme</name>
    <dbReference type="NCBI Taxonomy" id="1576369"/>
    <lineage>
        <taxon>Bacteria</taxon>
        <taxon>Pseudomonadati</taxon>
        <taxon>Planctomycetota</taxon>
        <taxon>Planctomycetia</taxon>
        <taxon>Planctomycetales</taxon>
        <taxon>Planctomycetaceae</taxon>
        <taxon>Planctomicrobium</taxon>
    </lineage>
</organism>
<dbReference type="AlphaFoldDB" id="A0A1I3E819"/>
<dbReference type="Proteomes" id="UP000199518">
    <property type="component" value="Unassembled WGS sequence"/>
</dbReference>
<evidence type="ECO:0000313" key="2">
    <source>
        <dbReference type="Proteomes" id="UP000199518"/>
    </source>
</evidence>
<evidence type="ECO:0008006" key="3">
    <source>
        <dbReference type="Google" id="ProtNLM"/>
    </source>
</evidence>
<dbReference type="OrthoDB" id="7059891at2"/>
<proteinExistence type="predicted"/>
<gene>
    <name evidence="1" type="ORF">SAMN05421753_104115</name>
</gene>
<protein>
    <recommendedName>
        <fullName evidence="3">DUF5655 domain-containing protein</fullName>
    </recommendedName>
</protein>
<accession>A0A1I3E819</accession>